<feature type="binding site" evidence="9">
    <location>
        <position position="73"/>
    </location>
    <ligand>
        <name>L-glutamine</name>
        <dbReference type="ChEBI" id="CHEBI:58359"/>
    </ligand>
</feature>
<keyword evidence="5 9" id="KW-0067">ATP-binding</keyword>
<dbReference type="PANTHER" id="PTHR11772">
    <property type="entry name" value="ASPARAGINE SYNTHETASE"/>
    <property type="match status" value="1"/>
</dbReference>
<dbReference type="InterPro" id="IPR029055">
    <property type="entry name" value="Ntn_hydrolases_N"/>
</dbReference>
<dbReference type="Pfam" id="PF13537">
    <property type="entry name" value="GATase_7"/>
    <property type="match status" value="1"/>
</dbReference>
<keyword evidence="2" id="KW-0436">Ligase</keyword>
<keyword evidence="4 9" id="KW-0547">Nucleotide-binding</keyword>
<evidence type="ECO:0000256" key="5">
    <source>
        <dbReference type="ARBA" id="ARBA00022840"/>
    </source>
</evidence>
<dbReference type="EMBL" id="PEWN01000011">
    <property type="protein sequence ID" value="PIU52155.1"/>
    <property type="molecule type" value="Genomic_DNA"/>
</dbReference>
<accession>A0A2M6ZIG5</accession>
<feature type="site" description="Important for beta-aspartyl-AMP intermediate formation" evidence="10">
    <location>
        <position position="304"/>
    </location>
</feature>
<dbReference type="SUPFAM" id="SSF52402">
    <property type="entry name" value="Adenine nucleotide alpha hydrolases-like"/>
    <property type="match status" value="1"/>
</dbReference>
<dbReference type="GO" id="GO:0006529">
    <property type="term" value="P:asparagine biosynthetic process"/>
    <property type="evidence" value="ECO:0007669"/>
    <property type="project" value="UniProtKB-KW"/>
</dbReference>
<evidence type="ECO:0000259" key="11">
    <source>
        <dbReference type="PROSITE" id="PS51278"/>
    </source>
</evidence>
<feature type="domain" description="Glutamine amidotransferase type-2" evidence="11">
    <location>
        <begin position="2"/>
        <end position="157"/>
    </location>
</feature>
<dbReference type="Gene3D" id="3.40.50.620">
    <property type="entry name" value="HUPs"/>
    <property type="match status" value="1"/>
</dbReference>
<dbReference type="GO" id="GO:0005829">
    <property type="term" value="C:cytosol"/>
    <property type="evidence" value="ECO:0007669"/>
    <property type="project" value="TreeGrafter"/>
</dbReference>
<sequence length="477" mass="54578">MAGIAGVYKREEGLLKPMLEKLEHRGPCGKRIFRYKGSMLGCTVHPNGGFFKDYRGCISVDGEIYNPDQLKIDCRNLLSLFRRKETGFLKYINGKFAIAIIDNGHLVLARDRLGVKPLYYSTEKNGICFASEIKALQEVAKEIKFLPPGHFLNSKHGLHRYWKMSCAGPSLSNPSEIIPLLRKNLEKAVCKRLKGKSRVGVFLSGGIDSSIIAYLVKKNFKNVVFFSVGVKGSSDIKFASALAKYLKVPHCIHTYDLKEMKKVLPEVIYHLESFDYLLVRSCIPNFMVSRLAGQKNIDTVFIGEGGDELFAGYEFLRHLRGVNLQRKSINLIQNLHNTGLQRCDRMPLSFGVEAKIPFLDIDFVKFALGISTALRVEKGKQEKWILRKSFEDVLPREIVRRKKQKFSQGSGSYKIMKKVANTEISDREFKKEKKIGKSFILRNKEELLYYRIFKKFFPYNSILGQTSEQIVRFSLHF</sequence>
<dbReference type="GO" id="GO:0005524">
    <property type="term" value="F:ATP binding"/>
    <property type="evidence" value="ECO:0007669"/>
    <property type="project" value="UniProtKB-KW"/>
</dbReference>
<comment type="catalytic activity">
    <reaction evidence="8">
        <text>L-aspartate + L-glutamine + ATP + H2O = L-asparagine + L-glutamate + AMP + diphosphate + H(+)</text>
        <dbReference type="Rhea" id="RHEA:12228"/>
        <dbReference type="ChEBI" id="CHEBI:15377"/>
        <dbReference type="ChEBI" id="CHEBI:15378"/>
        <dbReference type="ChEBI" id="CHEBI:29985"/>
        <dbReference type="ChEBI" id="CHEBI:29991"/>
        <dbReference type="ChEBI" id="CHEBI:30616"/>
        <dbReference type="ChEBI" id="CHEBI:33019"/>
        <dbReference type="ChEBI" id="CHEBI:58048"/>
        <dbReference type="ChEBI" id="CHEBI:58359"/>
        <dbReference type="ChEBI" id="CHEBI:456215"/>
        <dbReference type="EC" id="6.3.5.4"/>
    </reaction>
</comment>
<evidence type="ECO:0000256" key="8">
    <source>
        <dbReference type="ARBA" id="ARBA00048741"/>
    </source>
</evidence>
<dbReference type="Proteomes" id="UP000229227">
    <property type="component" value="Unassembled WGS sequence"/>
</dbReference>
<dbReference type="InterPro" id="IPR017932">
    <property type="entry name" value="GATase_2_dom"/>
</dbReference>
<name>A0A2M6ZIG5_9BACT</name>
<dbReference type="EC" id="6.3.5.4" evidence="1"/>
<evidence type="ECO:0000256" key="9">
    <source>
        <dbReference type="PIRSR" id="PIRSR001589-2"/>
    </source>
</evidence>
<reference evidence="13" key="1">
    <citation type="submission" date="2017-09" db="EMBL/GenBank/DDBJ databases">
        <title>Depth-based differentiation of microbial function through sediment-hosted aquifers and enrichment of novel symbionts in the deep terrestrial subsurface.</title>
        <authorList>
            <person name="Probst A.J."/>
            <person name="Ladd B."/>
            <person name="Jarett J.K."/>
            <person name="Geller-Mcgrath D.E."/>
            <person name="Sieber C.M.K."/>
            <person name="Emerson J.B."/>
            <person name="Anantharaman K."/>
            <person name="Thomas B.C."/>
            <person name="Malmstrom R."/>
            <person name="Stieglmeier M."/>
            <person name="Klingl A."/>
            <person name="Woyke T."/>
            <person name="Ryan C.M."/>
            <person name="Banfield J.F."/>
        </authorList>
    </citation>
    <scope>NUCLEOTIDE SEQUENCE [LARGE SCALE GENOMIC DNA]</scope>
</reference>
<evidence type="ECO:0000313" key="12">
    <source>
        <dbReference type="EMBL" id="PIU52155.1"/>
    </source>
</evidence>
<dbReference type="InterPro" id="IPR001962">
    <property type="entry name" value="Asn_synthase"/>
</dbReference>
<evidence type="ECO:0000256" key="10">
    <source>
        <dbReference type="PIRSR" id="PIRSR001589-3"/>
    </source>
</evidence>
<dbReference type="Pfam" id="PF00733">
    <property type="entry name" value="Asn_synthase"/>
    <property type="match status" value="2"/>
</dbReference>
<protein>
    <recommendedName>
        <fullName evidence="1">asparagine synthase (glutamine-hydrolyzing)</fullName>
        <ecNumber evidence="1">6.3.5.4</ecNumber>
    </recommendedName>
</protein>
<dbReference type="CDD" id="cd01991">
    <property type="entry name" value="Asn_synthase_B_C"/>
    <property type="match status" value="1"/>
</dbReference>
<dbReference type="PANTHER" id="PTHR11772:SF2">
    <property type="entry name" value="ASPARAGINE SYNTHETASE [GLUTAMINE-HYDROLYZING]"/>
    <property type="match status" value="1"/>
</dbReference>
<evidence type="ECO:0000256" key="7">
    <source>
        <dbReference type="ARBA" id="ARBA00029440"/>
    </source>
</evidence>
<dbReference type="InterPro" id="IPR050795">
    <property type="entry name" value="Asn_Synthetase"/>
</dbReference>
<evidence type="ECO:0000313" key="13">
    <source>
        <dbReference type="Proteomes" id="UP000229227"/>
    </source>
</evidence>
<evidence type="ECO:0000256" key="2">
    <source>
        <dbReference type="ARBA" id="ARBA00022598"/>
    </source>
</evidence>
<dbReference type="SUPFAM" id="SSF56235">
    <property type="entry name" value="N-terminal nucleophile aminohydrolases (Ntn hydrolases)"/>
    <property type="match status" value="1"/>
</dbReference>
<evidence type="ECO:0000256" key="4">
    <source>
        <dbReference type="ARBA" id="ARBA00022741"/>
    </source>
</evidence>
<gene>
    <name evidence="12" type="ORF">COS91_00595</name>
</gene>
<organism evidence="12 13">
    <name type="scientific">Candidatus Desantisbacteria bacterium CG07_land_8_20_14_0_80_39_15</name>
    <dbReference type="NCBI Taxonomy" id="1974549"/>
    <lineage>
        <taxon>Bacteria</taxon>
        <taxon>Candidatus Desantisiibacteriota</taxon>
    </lineage>
</organism>
<dbReference type="Gene3D" id="3.60.20.10">
    <property type="entry name" value="Glutamine Phosphoribosylpyrophosphate, subunit 1, domain 1"/>
    <property type="match status" value="1"/>
</dbReference>
<dbReference type="PIRSF" id="PIRSF001589">
    <property type="entry name" value="Asn_synthetase_glu-h"/>
    <property type="match status" value="1"/>
</dbReference>
<evidence type="ECO:0000256" key="3">
    <source>
        <dbReference type="ARBA" id="ARBA00022605"/>
    </source>
</evidence>
<dbReference type="InterPro" id="IPR014729">
    <property type="entry name" value="Rossmann-like_a/b/a_fold"/>
</dbReference>
<proteinExistence type="predicted"/>
<comment type="pathway">
    <text evidence="7">Amino-acid biosynthesis.</text>
</comment>
<dbReference type="GO" id="GO:0004066">
    <property type="term" value="F:asparagine synthase (glutamine-hydrolyzing) activity"/>
    <property type="evidence" value="ECO:0007669"/>
    <property type="project" value="UniProtKB-EC"/>
</dbReference>
<dbReference type="InterPro" id="IPR006426">
    <property type="entry name" value="Asn_synth_AEB"/>
</dbReference>
<evidence type="ECO:0000256" key="1">
    <source>
        <dbReference type="ARBA" id="ARBA00012737"/>
    </source>
</evidence>
<dbReference type="AlphaFoldDB" id="A0A2M6ZIG5"/>
<keyword evidence="3" id="KW-0028">Amino-acid biosynthesis</keyword>
<keyword evidence="6" id="KW-0061">Asparagine biosynthesis</keyword>
<dbReference type="PROSITE" id="PS51278">
    <property type="entry name" value="GATASE_TYPE_2"/>
    <property type="match status" value="1"/>
</dbReference>
<feature type="binding site" evidence="9">
    <location>
        <position position="228"/>
    </location>
    <ligand>
        <name>ATP</name>
        <dbReference type="ChEBI" id="CHEBI:30616"/>
    </ligand>
</feature>
<comment type="caution">
    <text evidence="12">The sequence shown here is derived from an EMBL/GenBank/DDBJ whole genome shotgun (WGS) entry which is preliminary data.</text>
</comment>
<evidence type="ECO:0000256" key="6">
    <source>
        <dbReference type="ARBA" id="ARBA00022888"/>
    </source>
</evidence>